<keyword evidence="2 5" id="KW-0812">Transmembrane</keyword>
<protein>
    <recommendedName>
        <fullName evidence="6">G-protein coupled receptors family 2 profile 2 domain-containing protein</fullName>
    </recommendedName>
</protein>
<evidence type="ECO:0000256" key="3">
    <source>
        <dbReference type="ARBA" id="ARBA00022989"/>
    </source>
</evidence>
<dbReference type="PhylomeDB" id="T1J4S7"/>
<evidence type="ECO:0000313" key="7">
    <source>
        <dbReference type="EnsemblMetazoa" id="SMAR008621-PA"/>
    </source>
</evidence>
<dbReference type="Gene3D" id="1.20.1070.10">
    <property type="entry name" value="Rhodopsin 7-helix transmembrane proteins"/>
    <property type="match status" value="1"/>
</dbReference>
<sequence length="277" mass="32713">MEMRCGNWCTESISIHFLHRMRLVLYLSVAALLDNVGFFMGGLYTDGHLCNFEALWLTLFEWSVLLWVCCITFNIFFNAILYKKTESYEIVYHMICWALPFIIALSPLVYKDFYGPAGAWCWIQKEFMTWRFVIWYGPLFVLITILFIMYAIIIMKMKKRASTWEGTYSPELERLKKIFEDDAKRLYGYPFVYLITSICPVLNRIQNAINPDHPVYSLWILHCLFAPLPGAINVIIFGLDQDIRSKLTWLQIKATFLARFEERTIIQEYSPFEDDTL</sequence>
<feature type="transmembrane region" description="Helical" evidence="5">
    <location>
        <begin position="90"/>
        <end position="110"/>
    </location>
</feature>
<dbReference type="PROSITE" id="PS50261">
    <property type="entry name" value="G_PROTEIN_RECEP_F2_4"/>
    <property type="match status" value="1"/>
</dbReference>
<dbReference type="GO" id="GO:0030552">
    <property type="term" value="F:cAMP binding"/>
    <property type="evidence" value="ECO:0007669"/>
    <property type="project" value="InterPro"/>
</dbReference>
<dbReference type="AlphaFoldDB" id="T1J4S7"/>
<organism evidence="7 8">
    <name type="scientific">Strigamia maritima</name>
    <name type="common">European centipede</name>
    <name type="synonym">Geophilus maritimus</name>
    <dbReference type="NCBI Taxonomy" id="126957"/>
    <lineage>
        <taxon>Eukaryota</taxon>
        <taxon>Metazoa</taxon>
        <taxon>Ecdysozoa</taxon>
        <taxon>Arthropoda</taxon>
        <taxon>Myriapoda</taxon>
        <taxon>Chilopoda</taxon>
        <taxon>Pleurostigmophora</taxon>
        <taxon>Geophilomorpha</taxon>
        <taxon>Linotaeniidae</taxon>
        <taxon>Strigamia</taxon>
    </lineage>
</organism>
<dbReference type="GO" id="GO:0004930">
    <property type="term" value="F:G protein-coupled receptor activity"/>
    <property type="evidence" value="ECO:0007669"/>
    <property type="project" value="InterPro"/>
</dbReference>
<feature type="transmembrane region" description="Helical" evidence="5">
    <location>
        <begin position="217"/>
        <end position="239"/>
    </location>
</feature>
<proteinExistence type="predicted"/>
<accession>T1J4S7</accession>
<dbReference type="PANTHER" id="PTHR23112">
    <property type="entry name" value="G PROTEIN-COUPLED RECEPTOR 157-RELATED"/>
    <property type="match status" value="1"/>
</dbReference>
<dbReference type="EnsemblMetazoa" id="SMAR008621-RA">
    <property type="protein sequence ID" value="SMAR008621-PA"/>
    <property type="gene ID" value="SMAR008621"/>
</dbReference>
<evidence type="ECO:0000313" key="8">
    <source>
        <dbReference type="Proteomes" id="UP000014500"/>
    </source>
</evidence>
<keyword evidence="8" id="KW-1185">Reference proteome</keyword>
<name>T1J4S7_STRMM</name>
<dbReference type="InterPro" id="IPR000848">
    <property type="entry name" value="GPCR_cAMP"/>
</dbReference>
<dbReference type="GO" id="GO:0007166">
    <property type="term" value="P:cell surface receptor signaling pathway"/>
    <property type="evidence" value="ECO:0007669"/>
    <property type="project" value="InterPro"/>
</dbReference>
<reference evidence="7" key="2">
    <citation type="submission" date="2015-02" db="UniProtKB">
        <authorList>
            <consortium name="EnsemblMetazoa"/>
        </authorList>
    </citation>
    <scope>IDENTIFICATION</scope>
</reference>
<dbReference type="GO" id="GO:0005886">
    <property type="term" value="C:plasma membrane"/>
    <property type="evidence" value="ECO:0007669"/>
    <property type="project" value="TreeGrafter"/>
</dbReference>
<feature type="transmembrane region" description="Helical" evidence="5">
    <location>
        <begin position="130"/>
        <end position="153"/>
    </location>
</feature>
<keyword evidence="3 5" id="KW-1133">Transmembrane helix</keyword>
<dbReference type="PRINTS" id="PR02001">
    <property type="entry name" value="GCR1CAMPR"/>
</dbReference>
<evidence type="ECO:0000256" key="5">
    <source>
        <dbReference type="SAM" id="Phobius"/>
    </source>
</evidence>
<evidence type="ECO:0000256" key="2">
    <source>
        <dbReference type="ARBA" id="ARBA00022692"/>
    </source>
</evidence>
<dbReference type="Proteomes" id="UP000014500">
    <property type="component" value="Unassembled WGS sequence"/>
</dbReference>
<dbReference type="OMA" id="FYSPDMT"/>
<feature type="transmembrane region" description="Helical" evidence="5">
    <location>
        <begin position="64"/>
        <end position="83"/>
    </location>
</feature>
<dbReference type="InterPro" id="IPR022343">
    <property type="entry name" value="GCR1-cAMP_receptor"/>
</dbReference>
<evidence type="ECO:0000256" key="4">
    <source>
        <dbReference type="ARBA" id="ARBA00023136"/>
    </source>
</evidence>
<dbReference type="Pfam" id="PF05462">
    <property type="entry name" value="Dicty_CAR"/>
    <property type="match status" value="1"/>
</dbReference>
<dbReference type="PANTHER" id="PTHR23112:SF43">
    <property type="entry name" value="CYCLIC AMP RECEPTOR-LIKE PROTEIN A"/>
    <property type="match status" value="1"/>
</dbReference>
<keyword evidence="4 5" id="KW-0472">Membrane</keyword>
<feature type="transmembrane region" description="Helical" evidence="5">
    <location>
        <begin position="186"/>
        <end position="205"/>
    </location>
</feature>
<dbReference type="InterPro" id="IPR017981">
    <property type="entry name" value="GPCR_2-like_7TM"/>
</dbReference>
<dbReference type="PRINTS" id="PR00247">
    <property type="entry name" value="GPCRCAMP"/>
</dbReference>
<dbReference type="EMBL" id="JH431849">
    <property type="status" value="NOT_ANNOTATED_CDS"/>
    <property type="molecule type" value="Genomic_DNA"/>
</dbReference>
<feature type="transmembrane region" description="Helical" evidence="5">
    <location>
        <begin position="23"/>
        <end position="44"/>
    </location>
</feature>
<dbReference type="HOGENOM" id="CLU_053587_0_0_1"/>
<evidence type="ECO:0000259" key="6">
    <source>
        <dbReference type="PROSITE" id="PS50261"/>
    </source>
</evidence>
<feature type="domain" description="G-protein coupled receptors family 2 profile 2" evidence="6">
    <location>
        <begin position="1"/>
        <end position="157"/>
    </location>
</feature>
<dbReference type="STRING" id="126957.T1J4S7"/>
<dbReference type="GO" id="GO:0007189">
    <property type="term" value="P:adenylate cyclase-activating G protein-coupled receptor signaling pathway"/>
    <property type="evidence" value="ECO:0007669"/>
    <property type="project" value="TreeGrafter"/>
</dbReference>
<comment type="subcellular location">
    <subcellularLocation>
        <location evidence="1">Membrane</location>
        <topology evidence="1">Multi-pass membrane protein</topology>
    </subcellularLocation>
</comment>
<dbReference type="eggNOG" id="ENOG502QTGV">
    <property type="taxonomic scope" value="Eukaryota"/>
</dbReference>
<reference evidence="8" key="1">
    <citation type="submission" date="2011-05" db="EMBL/GenBank/DDBJ databases">
        <authorList>
            <person name="Richards S.R."/>
            <person name="Qu J."/>
            <person name="Jiang H."/>
            <person name="Jhangiani S.N."/>
            <person name="Agravi P."/>
            <person name="Goodspeed R."/>
            <person name="Gross S."/>
            <person name="Mandapat C."/>
            <person name="Jackson L."/>
            <person name="Mathew T."/>
            <person name="Pu L."/>
            <person name="Thornton R."/>
            <person name="Saada N."/>
            <person name="Wilczek-Boney K.B."/>
            <person name="Lee S."/>
            <person name="Kovar C."/>
            <person name="Wu Y."/>
            <person name="Scherer S.E."/>
            <person name="Worley K.C."/>
            <person name="Muzny D.M."/>
            <person name="Gibbs R."/>
        </authorList>
    </citation>
    <scope>NUCLEOTIDE SEQUENCE</scope>
    <source>
        <strain evidence="8">Brora</strain>
    </source>
</reference>
<evidence type="ECO:0000256" key="1">
    <source>
        <dbReference type="ARBA" id="ARBA00004141"/>
    </source>
</evidence>